<feature type="domain" description="Phosphatidylinositol transfer protein N-terminal" evidence="2">
    <location>
        <begin position="419"/>
        <end position="500"/>
    </location>
</feature>
<gene>
    <name evidence="3" type="ORF">D4764_18G0006840</name>
</gene>
<name>A0A5C6NSX2_9TELE</name>
<comment type="caution">
    <text evidence="3">The sequence shown here is derived from an EMBL/GenBank/DDBJ whole genome shotgun (WGS) entry which is preliminary data.</text>
</comment>
<evidence type="ECO:0000313" key="4">
    <source>
        <dbReference type="Proteomes" id="UP000324091"/>
    </source>
</evidence>
<feature type="region of interest" description="Disordered" evidence="1">
    <location>
        <begin position="33"/>
        <end position="85"/>
    </location>
</feature>
<dbReference type="EMBL" id="RHFK02000010">
    <property type="protein sequence ID" value="TWW69878.1"/>
    <property type="molecule type" value="Genomic_DNA"/>
</dbReference>
<dbReference type="GO" id="GO:0005737">
    <property type="term" value="C:cytoplasm"/>
    <property type="evidence" value="ECO:0007669"/>
    <property type="project" value="TreeGrafter"/>
</dbReference>
<reference evidence="3 4" key="1">
    <citation type="submission" date="2019-04" db="EMBL/GenBank/DDBJ databases">
        <title>Chromosome genome assembly for Takifugu flavidus.</title>
        <authorList>
            <person name="Xiao S."/>
        </authorList>
    </citation>
    <scope>NUCLEOTIDE SEQUENCE [LARGE SCALE GENOMIC DNA]</scope>
    <source>
        <strain evidence="3">HTHZ2018</strain>
        <tissue evidence="3">Muscle</tissue>
    </source>
</reference>
<dbReference type="GO" id="GO:0035091">
    <property type="term" value="F:phosphatidylinositol binding"/>
    <property type="evidence" value="ECO:0007669"/>
    <property type="project" value="TreeGrafter"/>
</dbReference>
<evidence type="ECO:0000256" key="1">
    <source>
        <dbReference type="SAM" id="MobiDB-lite"/>
    </source>
</evidence>
<dbReference type="Proteomes" id="UP000324091">
    <property type="component" value="Chromosome 18"/>
</dbReference>
<evidence type="ECO:0000259" key="2">
    <source>
        <dbReference type="Pfam" id="PF02121"/>
    </source>
</evidence>
<accession>A0A5C6NSX2</accession>
<sequence length="504" mass="55905">MPRGCCAFTVKVRPSYFLSPCVFTKRLHTAAHPWPELSGGREENKTKLRRSGGRLTGSEELFPSDRGVKSRRAAAAPGPERPPERDFFNTSFDFSVGKLTKLKPWRTSSVNLRPTPRCRRRRLRGTMLVKEYRICMPLTVEEDASSSCPDLWHIGFFAPAVIDDTVFPKGCYIFGFSSNARACGSPRKAGNRGLSAMRDEQAARSQRVMSSRCTAALVFSAWLKGTSTTAPAPQRQLLTALVTFTRELKPSSFSSESEKGLDYDRFGHEVTVAKGSVTYMNAGGKVIQRERVLLHKRKPDPAAQGLNGWNLAPSPALFSITDAVTHCHGVLMRRAQLLPLGCCVPSHHSADTLVFLSDIASMAVQLARRDNRPSHLTPSLGPAPSRICAARGLGCYIECPGLKRCNIVGASVLDAHALVLHYRIGQLYMISKHSHEQSERGEGVEVVQNEPYQDPEHGSGQFTEKRIYLNNKLPSWARAVVPKIFYLTEKAWNYYPYTITGKPL</sequence>
<dbReference type="AlphaFoldDB" id="A0A5C6NSX2"/>
<protein>
    <submittedName>
        <fullName evidence="3">Cytoplasmic phosphatidylinositol transfer protein 1</fullName>
    </submittedName>
</protein>
<proteinExistence type="predicted"/>
<dbReference type="InterPro" id="IPR055261">
    <property type="entry name" value="PI_transfer_N"/>
</dbReference>
<dbReference type="Pfam" id="PF02121">
    <property type="entry name" value="IP_trans"/>
    <property type="match status" value="1"/>
</dbReference>
<evidence type="ECO:0000313" key="3">
    <source>
        <dbReference type="EMBL" id="TWW69878.1"/>
    </source>
</evidence>
<dbReference type="GO" id="GO:0008526">
    <property type="term" value="F:phosphatidylinositol transfer activity"/>
    <property type="evidence" value="ECO:0007669"/>
    <property type="project" value="TreeGrafter"/>
</dbReference>
<dbReference type="InterPro" id="IPR023393">
    <property type="entry name" value="START-like_dom_sf"/>
</dbReference>
<dbReference type="Gene3D" id="3.30.530.20">
    <property type="match status" value="1"/>
</dbReference>
<organism evidence="3 4">
    <name type="scientific">Takifugu flavidus</name>
    <name type="common">sansaifugu</name>
    <dbReference type="NCBI Taxonomy" id="433684"/>
    <lineage>
        <taxon>Eukaryota</taxon>
        <taxon>Metazoa</taxon>
        <taxon>Chordata</taxon>
        <taxon>Craniata</taxon>
        <taxon>Vertebrata</taxon>
        <taxon>Euteleostomi</taxon>
        <taxon>Actinopterygii</taxon>
        <taxon>Neopterygii</taxon>
        <taxon>Teleostei</taxon>
        <taxon>Neoteleostei</taxon>
        <taxon>Acanthomorphata</taxon>
        <taxon>Eupercaria</taxon>
        <taxon>Tetraodontiformes</taxon>
        <taxon>Tetradontoidea</taxon>
        <taxon>Tetraodontidae</taxon>
        <taxon>Takifugu</taxon>
    </lineage>
</organism>
<dbReference type="PANTHER" id="PTHR10658">
    <property type="entry name" value="PHOSPHATIDYLINOSITOL TRANSFER PROTEIN"/>
    <property type="match status" value="1"/>
</dbReference>
<dbReference type="InterPro" id="IPR001666">
    <property type="entry name" value="PI_transfer"/>
</dbReference>
<dbReference type="PANTHER" id="PTHR10658:SF55">
    <property type="entry name" value="CYTOPLASMIC PHOSPHATIDYLINOSITOL TRANSFER PROTEIN 1"/>
    <property type="match status" value="1"/>
</dbReference>
<dbReference type="SUPFAM" id="SSF55961">
    <property type="entry name" value="Bet v1-like"/>
    <property type="match status" value="1"/>
</dbReference>
<keyword evidence="4" id="KW-1185">Reference proteome</keyword>